<dbReference type="Proteomes" id="UP000295573">
    <property type="component" value="Unassembled WGS sequence"/>
</dbReference>
<proteinExistence type="predicted"/>
<evidence type="ECO:0000313" key="1">
    <source>
        <dbReference type="EMBL" id="TCO48255.1"/>
    </source>
</evidence>
<dbReference type="EMBL" id="SLWR01000004">
    <property type="protein sequence ID" value="TCO48255.1"/>
    <property type="molecule type" value="Genomic_DNA"/>
</dbReference>
<gene>
    <name evidence="1" type="ORF">EV646_10472</name>
</gene>
<comment type="caution">
    <text evidence="1">The sequence shown here is derived from an EMBL/GenBank/DDBJ whole genome shotgun (WGS) entry which is preliminary data.</text>
</comment>
<dbReference type="AlphaFoldDB" id="A0A4R2IZ22"/>
<reference evidence="1 2" key="1">
    <citation type="journal article" date="2015" name="Stand. Genomic Sci.">
        <title>Genomic Encyclopedia of Bacterial and Archaeal Type Strains, Phase III: the genomes of soil and plant-associated and newly described type strains.</title>
        <authorList>
            <person name="Whitman W.B."/>
            <person name="Woyke T."/>
            <person name="Klenk H.P."/>
            <person name="Zhou Y."/>
            <person name="Lilburn T.G."/>
            <person name="Beck B.J."/>
            <person name="De Vos P."/>
            <person name="Vandamme P."/>
            <person name="Eisen J.A."/>
            <person name="Garrity G."/>
            <person name="Hugenholtz P."/>
            <person name="Kyrpides N.C."/>
        </authorList>
    </citation>
    <scope>NUCLEOTIDE SEQUENCE [LARGE SCALE GENOMIC DNA]</scope>
    <source>
        <strain evidence="1 2">VKM Ac-2541</strain>
    </source>
</reference>
<name>A0A4R2IZ22_9ACTN</name>
<evidence type="ECO:0000313" key="2">
    <source>
        <dbReference type="Proteomes" id="UP000295573"/>
    </source>
</evidence>
<organism evidence="1 2">
    <name type="scientific">Kribbella antiqua</name>
    <dbReference type="NCBI Taxonomy" id="2512217"/>
    <lineage>
        <taxon>Bacteria</taxon>
        <taxon>Bacillati</taxon>
        <taxon>Actinomycetota</taxon>
        <taxon>Actinomycetes</taxon>
        <taxon>Propionibacteriales</taxon>
        <taxon>Kribbellaceae</taxon>
        <taxon>Kribbella</taxon>
    </lineage>
</organism>
<keyword evidence="2" id="KW-1185">Reference proteome</keyword>
<dbReference type="RefSeq" id="WP_158290954.1">
    <property type="nucleotide sequence ID" value="NZ_SLWR01000004.1"/>
</dbReference>
<protein>
    <submittedName>
        <fullName evidence="1">Uncharacterized protein</fullName>
    </submittedName>
</protein>
<accession>A0A4R2IZ22</accession>
<sequence>MSLTPPATATATRSPLLLYLTVGGFMLEQFTLPGVLPDGLLEKVIPRIVGAGS</sequence>